<keyword evidence="3" id="KW-1185">Reference proteome</keyword>
<feature type="chain" id="PRO_5030912398" evidence="1">
    <location>
        <begin position="26"/>
        <end position="59"/>
    </location>
</feature>
<evidence type="ECO:0000313" key="3">
    <source>
        <dbReference type="Proteomes" id="UP000540989"/>
    </source>
</evidence>
<organism evidence="2 3">
    <name type="scientific">Granulicella aggregans</name>
    <dbReference type="NCBI Taxonomy" id="474949"/>
    <lineage>
        <taxon>Bacteria</taxon>
        <taxon>Pseudomonadati</taxon>
        <taxon>Acidobacteriota</taxon>
        <taxon>Terriglobia</taxon>
        <taxon>Terriglobales</taxon>
        <taxon>Acidobacteriaceae</taxon>
        <taxon>Granulicella</taxon>
    </lineage>
</organism>
<reference evidence="2 3" key="1">
    <citation type="submission" date="2020-08" db="EMBL/GenBank/DDBJ databases">
        <title>Genomic Encyclopedia of Type Strains, Phase IV (KMG-V): Genome sequencing to study the core and pangenomes of soil and plant-associated prokaryotes.</title>
        <authorList>
            <person name="Whitman W."/>
        </authorList>
    </citation>
    <scope>NUCLEOTIDE SEQUENCE [LARGE SCALE GENOMIC DNA]</scope>
    <source>
        <strain evidence="2 3">M8UP14</strain>
    </source>
</reference>
<name>A0A7W8E1M4_9BACT</name>
<accession>A0A7W8E1M4</accession>
<protein>
    <submittedName>
        <fullName evidence="2">Uncharacterized protein</fullName>
    </submittedName>
</protein>
<sequence length="59" mass="5864">MFKKIATSSALAIALLVAPTTKMFAGTLPTPSAVTGGDPQPTGESIVAIALIIPSLAVL</sequence>
<dbReference type="EMBL" id="JACHIP010000001">
    <property type="protein sequence ID" value="MBB5055998.1"/>
    <property type="molecule type" value="Genomic_DNA"/>
</dbReference>
<keyword evidence="1" id="KW-0732">Signal</keyword>
<feature type="signal peptide" evidence="1">
    <location>
        <begin position="1"/>
        <end position="25"/>
    </location>
</feature>
<evidence type="ECO:0000256" key="1">
    <source>
        <dbReference type="SAM" id="SignalP"/>
    </source>
</evidence>
<comment type="caution">
    <text evidence="2">The sequence shown here is derived from an EMBL/GenBank/DDBJ whole genome shotgun (WGS) entry which is preliminary data.</text>
</comment>
<gene>
    <name evidence="2" type="ORF">HDF16_000667</name>
</gene>
<dbReference type="RefSeq" id="WP_184213710.1">
    <property type="nucleotide sequence ID" value="NZ_JACHIP010000001.1"/>
</dbReference>
<dbReference type="Proteomes" id="UP000540989">
    <property type="component" value="Unassembled WGS sequence"/>
</dbReference>
<dbReference type="AlphaFoldDB" id="A0A7W8E1M4"/>
<evidence type="ECO:0000313" key="2">
    <source>
        <dbReference type="EMBL" id="MBB5055998.1"/>
    </source>
</evidence>
<proteinExistence type="predicted"/>